<dbReference type="AlphaFoldDB" id="A0A2A6C375"/>
<dbReference type="Proteomes" id="UP000005239">
    <property type="component" value="Unassembled WGS sequence"/>
</dbReference>
<organism evidence="1 2">
    <name type="scientific">Pristionchus pacificus</name>
    <name type="common">Parasitic nematode worm</name>
    <dbReference type="NCBI Taxonomy" id="54126"/>
    <lineage>
        <taxon>Eukaryota</taxon>
        <taxon>Metazoa</taxon>
        <taxon>Ecdysozoa</taxon>
        <taxon>Nematoda</taxon>
        <taxon>Chromadorea</taxon>
        <taxon>Rhabditida</taxon>
        <taxon>Rhabditina</taxon>
        <taxon>Diplogasteromorpha</taxon>
        <taxon>Diplogasteroidea</taxon>
        <taxon>Neodiplogasteridae</taxon>
        <taxon>Pristionchus</taxon>
    </lineage>
</organism>
<gene>
    <name evidence="1" type="primary">WBGene00283885</name>
</gene>
<proteinExistence type="predicted"/>
<keyword evidence="2" id="KW-1185">Reference proteome</keyword>
<reference evidence="1" key="2">
    <citation type="submission" date="2022-06" db="UniProtKB">
        <authorList>
            <consortium name="EnsemblMetazoa"/>
        </authorList>
    </citation>
    <scope>IDENTIFICATION</scope>
    <source>
        <strain evidence="1">PS312</strain>
    </source>
</reference>
<protein>
    <submittedName>
        <fullName evidence="1">G protein-coupled receptor</fullName>
    </submittedName>
</protein>
<sequence length="122" mass="13393">MVIDSVLDIVCHFNISNAMFMLLVIGTSIEIPGSTEAKEMLAKDLNASSIDGWLIIRLDDDIALLSQITLIIFNVIMILGMSVSFTLASLTYLSIRRAAALSQNDRSMQMTLLIAVSAQVWD</sequence>
<accession>A0A2A6C375</accession>
<accession>A0A8R1Z6I3</accession>
<evidence type="ECO:0000313" key="2">
    <source>
        <dbReference type="Proteomes" id="UP000005239"/>
    </source>
</evidence>
<name>A0A2A6C375_PRIPA</name>
<evidence type="ECO:0000313" key="1">
    <source>
        <dbReference type="EnsemblMetazoa" id="PPA45516.1"/>
    </source>
</evidence>
<dbReference type="OrthoDB" id="5839205at2759"/>
<dbReference type="EnsemblMetazoa" id="PPA45516.1">
    <property type="protein sequence ID" value="PPA45516.1"/>
    <property type="gene ID" value="WBGene00283885"/>
</dbReference>
<reference evidence="2" key="1">
    <citation type="journal article" date="2008" name="Nat. Genet.">
        <title>The Pristionchus pacificus genome provides a unique perspective on nematode lifestyle and parasitism.</title>
        <authorList>
            <person name="Dieterich C."/>
            <person name="Clifton S.W."/>
            <person name="Schuster L.N."/>
            <person name="Chinwalla A."/>
            <person name="Delehaunty K."/>
            <person name="Dinkelacker I."/>
            <person name="Fulton L."/>
            <person name="Fulton R."/>
            <person name="Godfrey J."/>
            <person name="Minx P."/>
            <person name="Mitreva M."/>
            <person name="Roeseler W."/>
            <person name="Tian H."/>
            <person name="Witte H."/>
            <person name="Yang S.P."/>
            <person name="Wilson R.K."/>
            <person name="Sommer R.J."/>
        </authorList>
    </citation>
    <scope>NUCLEOTIDE SEQUENCE [LARGE SCALE GENOMIC DNA]</scope>
    <source>
        <strain evidence="2">PS312</strain>
    </source>
</reference>